<dbReference type="AlphaFoldDB" id="A0AAV6UBF5"/>
<dbReference type="EMBL" id="JAFNEN010000539">
    <property type="protein sequence ID" value="KAG8180956.1"/>
    <property type="molecule type" value="Genomic_DNA"/>
</dbReference>
<sequence>MNVATIEKAISGFESTGIHPVNRNKFKEEDFVSGLRLRVIEDSDDEENFQEESPTKPNNNLSQTPVNNEPPTIYQSLVVEEPIVAINHQDGYLGLPGLSGMSKTITSETAFNSSGKITSVINKFSPLPALATEQLKGNARRKR</sequence>
<evidence type="ECO:0000313" key="2">
    <source>
        <dbReference type="EMBL" id="KAG8180956.1"/>
    </source>
</evidence>
<evidence type="ECO:0000256" key="1">
    <source>
        <dbReference type="SAM" id="MobiDB-lite"/>
    </source>
</evidence>
<evidence type="ECO:0000313" key="3">
    <source>
        <dbReference type="Proteomes" id="UP000827092"/>
    </source>
</evidence>
<reference evidence="2 3" key="1">
    <citation type="journal article" date="2022" name="Nat. Ecol. Evol.">
        <title>A masculinizing supergene underlies an exaggerated male reproductive morph in a spider.</title>
        <authorList>
            <person name="Hendrickx F."/>
            <person name="De Corte Z."/>
            <person name="Sonet G."/>
            <person name="Van Belleghem S.M."/>
            <person name="Kostlbacher S."/>
            <person name="Vangestel C."/>
        </authorList>
    </citation>
    <scope>NUCLEOTIDE SEQUENCE [LARGE SCALE GENOMIC DNA]</scope>
    <source>
        <strain evidence="2">W744_W776</strain>
    </source>
</reference>
<feature type="region of interest" description="Disordered" evidence="1">
    <location>
        <begin position="42"/>
        <end position="70"/>
    </location>
</feature>
<keyword evidence="3" id="KW-1185">Reference proteome</keyword>
<comment type="caution">
    <text evidence="2">The sequence shown here is derived from an EMBL/GenBank/DDBJ whole genome shotgun (WGS) entry which is preliminary data.</text>
</comment>
<organism evidence="2 3">
    <name type="scientific">Oedothorax gibbosus</name>
    <dbReference type="NCBI Taxonomy" id="931172"/>
    <lineage>
        <taxon>Eukaryota</taxon>
        <taxon>Metazoa</taxon>
        <taxon>Ecdysozoa</taxon>
        <taxon>Arthropoda</taxon>
        <taxon>Chelicerata</taxon>
        <taxon>Arachnida</taxon>
        <taxon>Araneae</taxon>
        <taxon>Araneomorphae</taxon>
        <taxon>Entelegynae</taxon>
        <taxon>Araneoidea</taxon>
        <taxon>Linyphiidae</taxon>
        <taxon>Erigoninae</taxon>
        <taxon>Oedothorax</taxon>
    </lineage>
</organism>
<protein>
    <submittedName>
        <fullName evidence="2">Uncharacterized protein</fullName>
    </submittedName>
</protein>
<dbReference type="Proteomes" id="UP000827092">
    <property type="component" value="Unassembled WGS sequence"/>
</dbReference>
<accession>A0AAV6UBF5</accession>
<feature type="compositionally biased region" description="Polar residues" evidence="1">
    <location>
        <begin position="51"/>
        <end position="70"/>
    </location>
</feature>
<proteinExistence type="predicted"/>
<gene>
    <name evidence="2" type="ORF">JTE90_024705</name>
</gene>
<name>A0AAV6UBF5_9ARAC</name>